<dbReference type="InterPro" id="IPR004871">
    <property type="entry name" value="RSE1/DDB1/CPSF1_C"/>
</dbReference>
<accession>A0ABQ7KHU1</accession>
<name>A0ABQ7KHU1_9FUNG</name>
<feature type="domain" description="RSE1/DDB1/CPSF1 C-terminal" evidence="4">
    <location>
        <begin position="1018"/>
        <end position="1243"/>
    </location>
</feature>
<dbReference type="InterPro" id="IPR015943">
    <property type="entry name" value="WD40/YVTN_repeat-like_dom_sf"/>
</dbReference>
<dbReference type="Proteomes" id="UP001194696">
    <property type="component" value="Unassembled WGS sequence"/>
</dbReference>
<keyword evidence="2" id="KW-0539">Nucleus</keyword>
<comment type="caution">
    <text evidence="7">The sequence shown here is derived from an EMBL/GenBank/DDBJ whole genome shotgun (WGS) entry which is preliminary data.</text>
</comment>
<feature type="compositionally biased region" description="Basic and acidic residues" evidence="3">
    <location>
        <begin position="7"/>
        <end position="22"/>
    </location>
</feature>
<dbReference type="Pfam" id="PF10433">
    <property type="entry name" value="Beta-prop_RSE1_1st"/>
    <property type="match status" value="1"/>
</dbReference>
<dbReference type="PANTHER" id="PTHR10644">
    <property type="entry name" value="DNA REPAIR/RNA PROCESSING CPSF FAMILY"/>
    <property type="match status" value="1"/>
</dbReference>
<dbReference type="InterPro" id="IPR050358">
    <property type="entry name" value="RSE1/DDB1/CFT1"/>
</dbReference>
<evidence type="ECO:0000259" key="5">
    <source>
        <dbReference type="Pfam" id="PF10433"/>
    </source>
</evidence>
<reference evidence="7 8" key="1">
    <citation type="journal article" date="2020" name="Fungal Divers.">
        <title>Resolving the Mortierellaceae phylogeny through synthesis of multi-gene phylogenetics and phylogenomics.</title>
        <authorList>
            <person name="Vandepol N."/>
            <person name="Liber J."/>
            <person name="Desiro A."/>
            <person name="Na H."/>
            <person name="Kennedy M."/>
            <person name="Barry K."/>
            <person name="Grigoriev I.V."/>
            <person name="Miller A.N."/>
            <person name="O'Donnell K."/>
            <person name="Stajich J.E."/>
            <person name="Bonito G."/>
        </authorList>
    </citation>
    <scope>NUCLEOTIDE SEQUENCE [LARGE SCALE GENOMIC DNA]</scope>
    <source>
        <strain evidence="7 8">AD045</strain>
    </source>
</reference>
<gene>
    <name evidence="7" type="ORF">BGZ96_012131</name>
</gene>
<evidence type="ECO:0000313" key="7">
    <source>
        <dbReference type="EMBL" id="KAG0298409.1"/>
    </source>
</evidence>
<keyword evidence="8" id="KW-1185">Reference proteome</keyword>
<evidence type="ECO:0000256" key="3">
    <source>
        <dbReference type="SAM" id="MobiDB-lite"/>
    </source>
</evidence>
<protein>
    <recommendedName>
        <fullName evidence="9">Cleavage/polyadenylation specificity factor A subunit N-terminal domain-containing protein</fullName>
    </recommendedName>
</protein>
<proteinExistence type="predicted"/>
<feature type="domain" description="RSE1/DDB1/CPSF1 first beta-propeller" evidence="5">
    <location>
        <begin position="141"/>
        <end position="471"/>
    </location>
</feature>
<dbReference type="Pfam" id="PF03178">
    <property type="entry name" value="CPSF_A"/>
    <property type="match status" value="1"/>
</dbReference>
<comment type="subcellular location">
    <subcellularLocation>
        <location evidence="1">Nucleus</location>
    </subcellularLocation>
</comment>
<evidence type="ECO:0000256" key="2">
    <source>
        <dbReference type="ARBA" id="ARBA00023242"/>
    </source>
</evidence>
<feature type="region of interest" description="Disordered" evidence="3">
    <location>
        <begin position="1"/>
        <end position="47"/>
    </location>
</feature>
<evidence type="ECO:0000256" key="1">
    <source>
        <dbReference type="ARBA" id="ARBA00004123"/>
    </source>
</evidence>
<evidence type="ECO:0008006" key="9">
    <source>
        <dbReference type="Google" id="ProtNLM"/>
    </source>
</evidence>
<dbReference type="InterPro" id="IPR058543">
    <property type="entry name" value="Beta-prop_RSE1/DDB1/CPSF1_2nd"/>
</dbReference>
<dbReference type="Gene3D" id="2.130.10.10">
    <property type="entry name" value="YVTN repeat-like/Quinoprotein amine dehydrogenase"/>
    <property type="match status" value="2"/>
</dbReference>
<evidence type="ECO:0000259" key="6">
    <source>
        <dbReference type="Pfam" id="PF23726"/>
    </source>
</evidence>
<evidence type="ECO:0000259" key="4">
    <source>
        <dbReference type="Pfam" id="PF03178"/>
    </source>
</evidence>
<dbReference type="Pfam" id="PF23726">
    <property type="entry name" value="Beta-prop_RSE1_2nd"/>
    <property type="match status" value="1"/>
</dbReference>
<evidence type="ECO:0000313" key="8">
    <source>
        <dbReference type="Proteomes" id="UP001194696"/>
    </source>
</evidence>
<feature type="domain" description="RSE1/DDB1/CPSF1 second beta-propeller" evidence="6">
    <location>
        <begin position="601"/>
        <end position="855"/>
    </location>
</feature>
<dbReference type="InterPro" id="IPR018846">
    <property type="entry name" value="Beta-prop_RSE1/DDB1/CPSF1_1st"/>
</dbReference>
<dbReference type="EMBL" id="JAAAIM010000009">
    <property type="protein sequence ID" value="KAG0298409.1"/>
    <property type="molecule type" value="Genomic_DNA"/>
</dbReference>
<organism evidence="7 8">
    <name type="scientific">Linnemannia gamsii</name>
    <dbReference type="NCBI Taxonomy" id="64522"/>
    <lineage>
        <taxon>Eukaryota</taxon>
        <taxon>Fungi</taxon>
        <taxon>Fungi incertae sedis</taxon>
        <taxon>Mucoromycota</taxon>
        <taxon>Mortierellomycotina</taxon>
        <taxon>Mortierellomycetes</taxon>
        <taxon>Mortierellales</taxon>
        <taxon>Mortierellaceae</taxon>
        <taxon>Linnemannia</taxon>
    </lineage>
</organism>
<sequence length="1557" mass="171556">MEEESQDDYKSMGEDDQSRYREPEDETQESNAAMEVESVGDHSSTEDWEIRSDNMPLMDDDDSNNPNSNVWVYTKHLQTPGAFQQVCLGQWAPNDLEESNGVDGPRKLAHTDVVLGKVSLHNRGSYISLCRFTEYEADYPSGSWKVIHEQPVFGNIKDLKSVSIDFEEEEHDLKQDTDISCYNKTPRMGYLPKLASKSLLVATSDNGFLTFLAFHYDSGKQSPEDRGHFYAVKKLDISEPGHALSEMGAKIAVDPTHNVLAVSGLQGHVKLFFLRKTKRSSFDPVEMVSSVEIKGTIIALDFLYVDSNAMLVTAILGVLYFNKVSGKYYISTFHIGPSHLDHTPPIYVGTSGIGSNRLLSVLLLKGLPDLPYCLVYVDEESITYVTTEQLTAPNGSTTINHTHHKPLKLIKNVARATRTTTDDTDEPEDTYPLISACATPLRSKTLDGQQKLYLGSDTSDFFRININGHNNTMHFELNTGERSIGRVMEVIGGSRARVHQELEQDPQAALYTDYLIYSSEHGSGSVLGVKEEEEGSIGVFAISELSNDAPVLDFCADEPAFPGRDSLLVCSGMKSEGCIKRVRSGVFVESSGSSGKQLFVGATGVWSVKSKWTDTFDSFLVVSFIQSTKLMRVSDQGEFEDISHQCGLELSQATIAAGRLIDGAIFQVHRSGVVVVCPGTGDKYEWEPSNGVLASASWAKEGTLVLGQITSIGSYLFVIELARNSGNSNTKAKPKAESASYSFKIISFETMVAEPTTIYCWNEWNTVPHATEPDGSSTEVLCCVGTLEPAIFVFRIKDVTIEEVYTESLAQGRGGVAVPHSISVLMNGEGHQRVLVGLRNGSVIVYEWNELDHPGQSPFNSWTTRRIMTLPRLFNLGIMPVKFASSVEPLLSKTLILSDKIWQVSFDNEFEVQPILFDNEVSEACAFECKDPEYTTKPEFVCIVDHQDLQLVSLEGKRKYDSQNLPLGHTPRRLFEITSEGLLLAASVGDGFPFAESILQLIDPARVSMEPGSERQHVVAELLIKQGEGVFCLAEWKLPSKVLICVGTGIFSPTGAAASAASPRTGRLIILTIKHSKSQGYELVEEWAMDMSLPVFAISPFLDTKILVSNGPMLKLFALSSSGNSLVEKASARERWPIVQISSQGAMIVTGSRGESINFYEYEAGNGLHSFDKLKFFKSARSARQVSDCLAISPELAVGVDLSGSIFGVGYTPGVVDHQYSLVDQFSFNVGEIVNRIRLAKLWLDDGRSLSGVPFLGRSVVEGTTLPAPVLTRPPSFASLLRPFILIPWSPFQNSESSNSNDDEQHPSSSQPFTDIATMRTAASSPKRPHPSSQALIGYSVVGSIIGFWRLDPQLYDILKALQQVMTTYYETRPVLGAGHGAYRRSQPTKAFHTIDGDLIDRFLGLEHVVQIEVVDRAIRLEGMVEEWIRNSDINNGSGCVGGGGDGLAAALEREFKTTICNDGPPTGKRCVKRANICRSIYLNEKARPMRGDYRALGRTYNLDVDVGCPEGDDAGEEPHWEQEVDRGPVDIFHVPCKAIYILCSVLLYLRNLDWHQ</sequence>